<evidence type="ECO:0008006" key="3">
    <source>
        <dbReference type="Google" id="ProtNLM"/>
    </source>
</evidence>
<dbReference type="Proteomes" id="UP000190890">
    <property type="component" value="Unassembled WGS sequence"/>
</dbReference>
<reference evidence="1 2" key="1">
    <citation type="submission" date="2016-05" db="EMBL/GenBank/DDBJ databases">
        <title>Microbial solvent formation.</title>
        <authorList>
            <person name="Poehlein A."/>
            <person name="Montoya Solano J.D."/>
            <person name="Flitsch S."/>
            <person name="Krabben P."/>
            <person name="Duerre P."/>
            <person name="Daniel R."/>
        </authorList>
    </citation>
    <scope>NUCLEOTIDE SEQUENCE [LARGE SCALE GENOMIC DNA]</scope>
    <source>
        <strain evidence="1 2">DSM 2619</strain>
    </source>
</reference>
<evidence type="ECO:0000313" key="2">
    <source>
        <dbReference type="Proteomes" id="UP000190890"/>
    </source>
</evidence>
<keyword evidence="2" id="KW-1185">Reference proteome</keyword>
<sequence>MNNNENINWREIIATFSSYEGTLGNFCNANHITKSQFYYYKKKFKDEDNNLQFHAISMREERVKTEITVVPADRPNIIIEIGAVKIYVPANEIAVLSNLLKDLITNV</sequence>
<proteinExistence type="predicted"/>
<dbReference type="NCBIfam" id="NF047593">
    <property type="entry name" value="IS66_ISAeme5_TnpA"/>
    <property type="match status" value="1"/>
</dbReference>
<dbReference type="STRING" id="29367.CLPUN_27090"/>
<organism evidence="1 2">
    <name type="scientific">Clostridium puniceum</name>
    <dbReference type="NCBI Taxonomy" id="29367"/>
    <lineage>
        <taxon>Bacteria</taxon>
        <taxon>Bacillati</taxon>
        <taxon>Bacillota</taxon>
        <taxon>Clostridia</taxon>
        <taxon>Eubacteriales</taxon>
        <taxon>Clostridiaceae</taxon>
        <taxon>Clostridium</taxon>
    </lineage>
</organism>
<dbReference type="RefSeq" id="WP_077847808.1">
    <property type="nucleotide sequence ID" value="NZ_LZZM01000173.1"/>
</dbReference>
<dbReference type="OrthoDB" id="1908483at2"/>
<protein>
    <recommendedName>
        <fullName evidence="3">Transposase</fullName>
    </recommendedName>
</protein>
<accession>A0A1S8TF89</accession>
<dbReference type="EMBL" id="LZZM01000173">
    <property type="protein sequence ID" value="OOM76477.1"/>
    <property type="molecule type" value="Genomic_DNA"/>
</dbReference>
<dbReference type="AlphaFoldDB" id="A0A1S8TF89"/>
<evidence type="ECO:0000313" key="1">
    <source>
        <dbReference type="EMBL" id="OOM76477.1"/>
    </source>
</evidence>
<name>A0A1S8TF89_9CLOT</name>
<gene>
    <name evidence="1" type="ORF">CLPUN_27090</name>
</gene>
<comment type="caution">
    <text evidence="1">The sequence shown here is derived from an EMBL/GenBank/DDBJ whole genome shotgun (WGS) entry which is preliminary data.</text>
</comment>